<evidence type="ECO:0000313" key="12">
    <source>
        <dbReference type="Proteomes" id="UP000014012"/>
    </source>
</evidence>
<accession>R8AU34</accession>
<dbReference type="EC" id="2.7.1.51" evidence="7 8"/>
<keyword evidence="2 7" id="KW-0808">Transferase</keyword>
<dbReference type="PATRIC" id="fig|1315976.3.peg.629"/>
<organism evidence="11 12">
    <name type="scientific">Plesiomonas shigelloides 302-73</name>
    <dbReference type="NCBI Taxonomy" id="1315976"/>
    <lineage>
        <taxon>Bacteria</taxon>
        <taxon>Pseudomonadati</taxon>
        <taxon>Pseudomonadota</taxon>
        <taxon>Gammaproteobacteria</taxon>
        <taxon>Enterobacterales</taxon>
        <taxon>Enterobacteriaceae</taxon>
        <taxon>Plesiomonas</taxon>
    </lineage>
</organism>
<evidence type="ECO:0000256" key="7">
    <source>
        <dbReference type="HAMAP-Rule" id="MF_00986"/>
    </source>
</evidence>
<dbReference type="InterPro" id="IPR018484">
    <property type="entry name" value="FGGY_N"/>
</dbReference>
<gene>
    <name evidence="7" type="primary">fucK</name>
    <name evidence="11" type="ORF">PLESHI_03261</name>
</gene>
<dbReference type="InterPro" id="IPR018485">
    <property type="entry name" value="FGGY_C"/>
</dbReference>
<dbReference type="PANTHER" id="PTHR43095:SF5">
    <property type="entry name" value="XYLULOSE KINASE"/>
    <property type="match status" value="1"/>
</dbReference>
<dbReference type="GO" id="GO:0005524">
    <property type="term" value="F:ATP binding"/>
    <property type="evidence" value="ECO:0007669"/>
    <property type="project" value="UniProtKB-UniRule"/>
</dbReference>
<evidence type="ECO:0000256" key="2">
    <source>
        <dbReference type="ARBA" id="ARBA00022679"/>
    </source>
</evidence>
<comment type="caution">
    <text evidence="11">The sequence shown here is derived from an EMBL/GenBank/DDBJ whole genome shotgun (WGS) entry which is preliminary data.</text>
</comment>
<dbReference type="OrthoDB" id="9761504at2"/>
<evidence type="ECO:0000259" key="9">
    <source>
        <dbReference type="Pfam" id="PF00370"/>
    </source>
</evidence>
<dbReference type="InterPro" id="IPR050406">
    <property type="entry name" value="FGGY_Carb_Kinase"/>
</dbReference>
<comment type="function">
    <text evidence="7">Catalyzes the phosphorylation of L-fuculose.</text>
</comment>
<evidence type="ECO:0000256" key="4">
    <source>
        <dbReference type="ARBA" id="ARBA00022777"/>
    </source>
</evidence>
<keyword evidence="4 7" id="KW-0418">Kinase</keyword>
<dbReference type="RefSeq" id="WP_010862286.1">
    <property type="nucleotide sequence ID" value="NZ_KB944507.1"/>
</dbReference>
<dbReference type="InterPro" id="IPR000577">
    <property type="entry name" value="Carb_kinase_FGGY"/>
</dbReference>
<keyword evidence="12" id="KW-1185">Reference proteome</keyword>
<reference evidence="11 12" key="1">
    <citation type="journal article" date="2013" name="Genome Announc.">
        <title>Genome Sequence of Plesiomonas shigelloides Strain 302-73 (Serotype O1).</title>
        <authorList>
            <person name="Pique N."/>
            <person name="Aquilini E."/>
            <person name="Alioto T."/>
            <person name="Minana-Galbis D."/>
            <person name="Tomas J.M."/>
        </authorList>
    </citation>
    <scope>NUCLEOTIDE SEQUENCE [LARGE SCALE GENOMIC DNA]</scope>
    <source>
        <strain evidence="11 12">302-73</strain>
    </source>
</reference>
<comment type="catalytic activity">
    <reaction evidence="7">
        <text>L-fuculose + ATP = L-fuculose 1-phosphate + ADP + H(+)</text>
        <dbReference type="Rhea" id="RHEA:12376"/>
        <dbReference type="ChEBI" id="CHEBI:15378"/>
        <dbReference type="ChEBI" id="CHEBI:17617"/>
        <dbReference type="ChEBI" id="CHEBI:30616"/>
        <dbReference type="ChEBI" id="CHEBI:57846"/>
        <dbReference type="ChEBI" id="CHEBI:456216"/>
        <dbReference type="EC" id="2.7.1.51"/>
    </reaction>
</comment>
<sequence length="491" mass="53423">MTHDVVLVLDCGATNVRAIAVDSRGNRLAQAAVANASAPGAENPDWHVWSLDAILQRFTDCCRQIMPQLQGARIHALTVTTFGVDGALVDAKGQMLYPVISWKCPRTVAEMEQVARYIDATQLQTLSGIGQFSFNTLYKLLWFKHYRPDVLEQAHAWLFISSLINQRLTGEFTTDRTMAGTSQLLDVRSERFSDEILQRTGLRSDLFPRMVSAGEVVGALLPQMAEQLGIPAGIPVISAGHDTQFALFGSGAGLDQPVLSSGTWEILMVRTPNVNTALLPAHAGSTCELDSCAGLFNPGLQWLASGVLEWVRELYWPQIARSDAYPQMMAEAAAVAPGCDGLVMDSGLLSAKRQAGWRGASLNTRRGHFYRSTLESLSGQLSHNLNVLQTIGGFTAESLLLVGGGSRNSLWNQIKADMLGLPVRVLDNAETTVSGAAMFAWSGAGHFSSPERARAEVALTYHEYLPSAQQAQYHAWREQLASQTECESELC</sequence>
<evidence type="ECO:0000256" key="3">
    <source>
        <dbReference type="ARBA" id="ARBA00022741"/>
    </source>
</evidence>
<dbReference type="SUPFAM" id="SSF53067">
    <property type="entry name" value="Actin-like ATPase domain"/>
    <property type="match status" value="2"/>
</dbReference>
<dbReference type="AlphaFoldDB" id="R8AU34"/>
<dbReference type="HOGENOM" id="CLU_009281_11_2_6"/>
<dbReference type="Pfam" id="PF02782">
    <property type="entry name" value="FGGY_C"/>
    <property type="match status" value="1"/>
</dbReference>
<dbReference type="HAMAP" id="MF_00986">
    <property type="entry name" value="Fuculokinase"/>
    <property type="match status" value="1"/>
</dbReference>
<feature type="domain" description="Carbohydrate kinase FGGY N-terminal" evidence="9">
    <location>
        <begin position="6"/>
        <end position="249"/>
    </location>
</feature>
<dbReference type="CDD" id="cd07773">
    <property type="entry name" value="ASKHA_NBD_FGGY_FK"/>
    <property type="match status" value="1"/>
</dbReference>
<protein>
    <recommendedName>
        <fullName evidence="7 8">L-fuculokinase</fullName>
        <ecNumber evidence="7 8">2.7.1.51</ecNumber>
    </recommendedName>
    <alternativeName>
        <fullName evidence="7">L-fuculose kinase</fullName>
    </alternativeName>
</protein>
<dbReference type="Gene3D" id="3.30.420.40">
    <property type="match status" value="2"/>
</dbReference>
<keyword evidence="7" id="KW-0294">Fucose metabolism</keyword>
<dbReference type="STRING" id="703.SAMEA2665130_00774"/>
<keyword evidence="5 7" id="KW-0067">ATP-binding</keyword>
<evidence type="ECO:0000313" key="11">
    <source>
        <dbReference type="EMBL" id="EON89859.1"/>
    </source>
</evidence>
<dbReference type="Pfam" id="PF00370">
    <property type="entry name" value="FGGY_N"/>
    <property type="match status" value="1"/>
</dbReference>
<comment type="similarity">
    <text evidence="1 7">Belongs to the FGGY kinase family.</text>
</comment>
<feature type="domain" description="Carbohydrate kinase FGGY C-terminal" evidence="10">
    <location>
        <begin position="259"/>
        <end position="441"/>
    </location>
</feature>
<evidence type="ECO:0000259" key="10">
    <source>
        <dbReference type="Pfam" id="PF02782"/>
    </source>
</evidence>
<dbReference type="GO" id="GO:0042355">
    <property type="term" value="P:L-fucose catabolic process"/>
    <property type="evidence" value="ECO:0007669"/>
    <property type="project" value="UniProtKB-UniRule"/>
</dbReference>
<keyword evidence="3 7" id="KW-0547">Nucleotide-binding</keyword>
<name>R8AU34_PLESH</name>
<dbReference type="NCBIfam" id="TIGR02628">
    <property type="entry name" value="fuculo_kin_coli"/>
    <property type="match status" value="1"/>
</dbReference>
<keyword evidence="6 7" id="KW-0119">Carbohydrate metabolism</keyword>
<comment type="pathway">
    <text evidence="7">Carbohydrate degradation; L-fucose degradation; L-lactaldehyde and glycerone phosphate from L-fucose: step 2/3.</text>
</comment>
<dbReference type="PANTHER" id="PTHR43095">
    <property type="entry name" value="SUGAR KINASE"/>
    <property type="match status" value="1"/>
</dbReference>
<dbReference type="PIRSF" id="PIRSF000538">
    <property type="entry name" value="GlpK"/>
    <property type="match status" value="1"/>
</dbReference>
<proteinExistence type="inferred from homology"/>
<evidence type="ECO:0000256" key="6">
    <source>
        <dbReference type="ARBA" id="ARBA00023277"/>
    </source>
</evidence>
<evidence type="ECO:0000256" key="1">
    <source>
        <dbReference type="ARBA" id="ARBA00009156"/>
    </source>
</evidence>
<dbReference type="EMBL" id="AQQO01000024">
    <property type="protein sequence ID" value="EON89859.1"/>
    <property type="molecule type" value="Genomic_DNA"/>
</dbReference>
<dbReference type="GO" id="GO:0008737">
    <property type="term" value="F:L-fuculokinase activity"/>
    <property type="evidence" value="ECO:0007669"/>
    <property type="project" value="UniProtKB-UniRule"/>
</dbReference>
<dbReference type="InterPro" id="IPR043129">
    <property type="entry name" value="ATPase_NBD"/>
</dbReference>
<dbReference type="UniPathway" id="UPA00563">
    <property type="reaction ID" value="UER00625"/>
</dbReference>
<evidence type="ECO:0000256" key="8">
    <source>
        <dbReference type="NCBIfam" id="TIGR02628"/>
    </source>
</evidence>
<dbReference type="InterPro" id="IPR013450">
    <property type="entry name" value="Fuculokinase"/>
</dbReference>
<comment type="cofactor">
    <cofactor evidence="7">
        <name>a divalent metal cation</name>
        <dbReference type="ChEBI" id="CHEBI:60240"/>
    </cofactor>
</comment>
<dbReference type="Proteomes" id="UP000014012">
    <property type="component" value="Unassembled WGS sequence"/>
</dbReference>
<evidence type="ECO:0000256" key="5">
    <source>
        <dbReference type="ARBA" id="ARBA00022840"/>
    </source>
</evidence>